<name>A0A2P2QIR0_RHIMU</name>
<protein>
    <submittedName>
        <fullName evidence="1">Uncharacterized protein</fullName>
    </submittedName>
</protein>
<reference evidence="1" key="1">
    <citation type="submission" date="2018-02" db="EMBL/GenBank/DDBJ databases">
        <title>Rhizophora mucronata_Transcriptome.</title>
        <authorList>
            <person name="Meera S.P."/>
            <person name="Sreeshan A."/>
            <person name="Augustine A."/>
        </authorList>
    </citation>
    <scope>NUCLEOTIDE SEQUENCE</scope>
    <source>
        <tissue evidence="1">Leaf</tissue>
    </source>
</reference>
<dbReference type="AlphaFoldDB" id="A0A2P2QIR0"/>
<organism evidence="1">
    <name type="scientific">Rhizophora mucronata</name>
    <name type="common">Asiatic mangrove</name>
    <dbReference type="NCBI Taxonomy" id="61149"/>
    <lineage>
        <taxon>Eukaryota</taxon>
        <taxon>Viridiplantae</taxon>
        <taxon>Streptophyta</taxon>
        <taxon>Embryophyta</taxon>
        <taxon>Tracheophyta</taxon>
        <taxon>Spermatophyta</taxon>
        <taxon>Magnoliopsida</taxon>
        <taxon>eudicotyledons</taxon>
        <taxon>Gunneridae</taxon>
        <taxon>Pentapetalae</taxon>
        <taxon>rosids</taxon>
        <taxon>fabids</taxon>
        <taxon>Malpighiales</taxon>
        <taxon>Rhizophoraceae</taxon>
        <taxon>Rhizophora</taxon>
    </lineage>
</organism>
<sequence>MKPPPLKNQIQNLKAISQELLMEISCPHCHFDDNCSQLGHPI</sequence>
<accession>A0A2P2QIR0</accession>
<evidence type="ECO:0000313" key="1">
    <source>
        <dbReference type="EMBL" id="MBX66888.1"/>
    </source>
</evidence>
<proteinExistence type="predicted"/>
<dbReference type="EMBL" id="GGEC01086404">
    <property type="protein sequence ID" value="MBX66888.1"/>
    <property type="molecule type" value="Transcribed_RNA"/>
</dbReference>